<proteinExistence type="predicted"/>
<evidence type="ECO:0000313" key="2">
    <source>
        <dbReference type="Proteomes" id="UP000663828"/>
    </source>
</evidence>
<sequence length="544" mass="64098">MTDKRGTNSNKTFNSKRKKLEKTKDKTSFENLSNEILYEILDYIDGYTIYKAFSNLNIRFQTLINSPILRLKISLDKLSQTKFYVYRNQVILPNKHRIISLHLQNFNIVETFFQSCYIDSSYDRLESLELFEISSSRCLSILPILQLLPRLAKLAMEFADSNYMYLGDIYSTILRLRSLKYFFISSDTYRLNTLAPFLNNEAFSKIETFDSLQILLKQIGSQLKSLDIWNYSYLYHHNYPNQWEKLISQHMPHLRTCNVHWPMIIYSDLGDLRSCTFVHQFNSPFWLEHNWNIAIEIEFQRAFYRISPKKNFDRLDNESLNIITHPHENHNYHWINSMISVNHQTTNDLSSKASSSVKLLIINEQKLTLSRSIVSDLFPVLNAIHIRSLHLIWSNLLISEFVELLNHLPNLNSLAWFSSLNVVSSSLSTNDEENLRLFSISNTITQVSLQINFEQIQFLIRLCPRMEKLEVHGVKNNDLGKFLRFILMETRTSLLHLHLLYLTIIDINDETVHNLQTLIYSEDLLSNYTIKYRGNHVALERKIQ</sequence>
<organism evidence="1 2">
    <name type="scientific">Adineta ricciae</name>
    <name type="common">Rotifer</name>
    <dbReference type="NCBI Taxonomy" id="249248"/>
    <lineage>
        <taxon>Eukaryota</taxon>
        <taxon>Metazoa</taxon>
        <taxon>Spiralia</taxon>
        <taxon>Gnathifera</taxon>
        <taxon>Rotifera</taxon>
        <taxon>Eurotatoria</taxon>
        <taxon>Bdelloidea</taxon>
        <taxon>Adinetida</taxon>
        <taxon>Adinetidae</taxon>
        <taxon>Adineta</taxon>
    </lineage>
</organism>
<dbReference type="Proteomes" id="UP000663828">
    <property type="component" value="Unassembled WGS sequence"/>
</dbReference>
<dbReference type="AlphaFoldDB" id="A0A816CJ97"/>
<comment type="caution">
    <text evidence="1">The sequence shown here is derived from an EMBL/GenBank/DDBJ whole genome shotgun (WGS) entry which is preliminary data.</text>
</comment>
<dbReference type="EMBL" id="CAJNOR010007837">
    <property type="protein sequence ID" value="CAF1624114.1"/>
    <property type="molecule type" value="Genomic_DNA"/>
</dbReference>
<evidence type="ECO:0000313" key="1">
    <source>
        <dbReference type="EMBL" id="CAF1624114.1"/>
    </source>
</evidence>
<reference evidence="1" key="1">
    <citation type="submission" date="2021-02" db="EMBL/GenBank/DDBJ databases">
        <authorList>
            <person name="Nowell W R."/>
        </authorList>
    </citation>
    <scope>NUCLEOTIDE SEQUENCE</scope>
</reference>
<accession>A0A816CJ97</accession>
<evidence type="ECO:0008006" key="3">
    <source>
        <dbReference type="Google" id="ProtNLM"/>
    </source>
</evidence>
<gene>
    <name evidence="1" type="ORF">XAT740_LOCUS50663</name>
</gene>
<keyword evidence="2" id="KW-1185">Reference proteome</keyword>
<name>A0A816CJ97_ADIRI</name>
<protein>
    <recommendedName>
        <fullName evidence="3">F-box domain-containing protein</fullName>
    </recommendedName>
</protein>